<dbReference type="GO" id="GO:0032259">
    <property type="term" value="P:methylation"/>
    <property type="evidence" value="ECO:0007669"/>
    <property type="project" value="UniProtKB-KW"/>
</dbReference>
<dbReference type="EMBL" id="JBHUMM010000002">
    <property type="protein sequence ID" value="MFD2670536.1"/>
    <property type="molecule type" value="Genomic_DNA"/>
</dbReference>
<name>A0ABW5R714_9BACL</name>
<proteinExistence type="predicted"/>
<dbReference type="GO" id="GO:0008168">
    <property type="term" value="F:methyltransferase activity"/>
    <property type="evidence" value="ECO:0007669"/>
    <property type="project" value="UniProtKB-KW"/>
</dbReference>
<dbReference type="SUPFAM" id="SSF53335">
    <property type="entry name" value="S-adenosyl-L-methionine-dependent methyltransferases"/>
    <property type="match status" value="1"/>
</dbReference>
<comment type="caution">
    <text evidence="2">The sequence shown here is derived from an EMBL/GenBank/DDBJ whole genome shotgun (WGS) entry which is preliminary data.</text>
</comment>
<dbReference type="InterPro" id="IPR050508">
    <property type="entry name" value="Methyltransf_Superfamily"/>
</dbReference>
<protein>
    <submittedName>
        <fullName evidence="2">Class I SAM-dependent methyltransferase</fullName>
        <ecNumber evidence="2">2.1.1.-</ecNumber>
    </submittedName>
</protein>
<evidence type="ECO:0000259" key="1">
    <source>
        <dbReference type="Pfam" id="PF13649"/>
    </source>
</evidence>
<dbReference type="CDD" id="cd02440">
    <property type="entry name" value="AdoMet_MTases"/>
    <property type="match status" value="1"/>
</dbReference>
<dbReference type="InterPro" id="IPR041698">
    <property type="entry name" value="Methyltransf_25"/>
</dbReference>
<keyword evidence="2" id="KW-0808">Transferase</keyword>
<keyword evidence="3" id="KW-1185">Reference proteome</keyword>
<gene>
    <name evidence="2" type="ORF">ACFSUC_02800</name>
</gene>
<dbReference type="Gene3D" id="3.40.50.150">
    <property type="entry name" value="Vaccinia Virus protein VP39"/>
    <property type="match status" value="1"/>
</dbReference>
<dbReference type="EC" id="2.1.1.-" evidence="2"/>
<reference evidence="3" key="1">
    <citation type="journal article" date="2019" name="Int. J. Syst. Evol. Microbiol.">
        <title>The Global Catalogue of Microorganisms (GCM) 10K type strain sequencing project: providing services to taxonomists for standard genome sequencing and annotation.</title>
        <authorList>
            <consortium name="The Broad Institute Genomics Platform"/>
            <consortium name="The Broad Institute Genome Sequencing Center for Infectious Disease"/>
            <person name="Wu L."/>
            <person name="Ma J."/>
        </authorList>
    </citation>
    <scope>NUCLEOTIDE SEQUENCE [LARGE SCALE GENOMIC DNA]</scope>
    <source>
        <strain evidence="3">KCTC 33676</strain>
    </source>
</reference>
<evidence type="ECO:0000313" key="3">
    <source>
        <dbReference type="Proteomes" id="UP001597497"/>
    </source>
</evidence>
<dbReference type="PANTHER" id="PTHR42912">
    <property type="entry name" value="METHYLTRANSFERASE"/>
    <property type="match status" value="1"/>
</dbReference>
<dbReference type="RefSeq" id="WP_379927926.1">
    <property type="nucleotide sequence ID" value="NZ_JBHUMM010000002.1"/>
</dbReference>
<organism evidence="2 3">
    <name type="scientific">Marinicrinis sediminis</name>
    <dbReference type="NCBI Taxonomy" id="1652465"/>
    <lineage>
        <taxon>Bacteria</taxon>
        <taxon>Bacillati</taxon>
        <taxon>Bacillota</taxon>
        <taxon>Bacilli</taxon>
        <taxon>Bacillales</taxon>
        <taxon>Paenibacillaceae</taxon>
    </lineage>
</organism>
<keyword evidence="2" id="KW-0489">Methyltransferase</keyword>
<accession>A0ABW5R714</accession>
<sequence length="274" mass="31551">MANQEKDMANQETEKAWYEESFGEDYLLVYKHRDVSGAYEEVKKMVNWLELPEGAAILDLCCGMGRHSLALNEFGYDVTGVDLSETLLREAKKADGKQSVEWLQGDMRDVPLDQKFDAVVNLFTSFGYFEQDQENARVLHEIERLLAPGGKFIIDFLNPQYVKDHLVPYSEKENEGIRIEENRRISSDGRFVQKTITVNPEHHPRQYEERVRLYTQADFQALLENTSLQISHVYGGYNQESYDPARSPRMILVGAKIGKERKQEEYGKQGVSPS</sequence>
<dbReference type="Pfam" id="PF13649">
    <property type="entry name" value="Methyltransf_25"/>
    <property type="match status" value="1"/>
</dbReference>
<dbReference type="Proteomes" id="UP001597497">
    <property type="component" value="Unassembled WGS sequence"/>
</dbReference>
<evidence type="ECO:0000313" key="2">
    <source>
        <dbReference type="EMBL" id="MFD2670536.1"/>
    </source>
</evidence>
<feature type="domain" description="Methyltransferase" evidence="1">
    <location>
        <begin position="57"/>
        <end position="150"/>
    </location>
</feature>
<dbReference type="InterPro" id="IPR029063">
    <property type="entry name" value="SAM-dependent_MTases_sf"/>
</dbReference>
<dbReference type="PANTHER" id="PTHR42912:SF93">
    <property type="entry name" value="N6-ADENOSINE-METHYLTRANSFERASE TMT1A"/>
    <property type="match status" value="1"/>
</dbReference>
<dbReference type="Gene3D" id="2.20.25.110">
    <property type="entry name" value="S-adenosyl-L-methionine-dependent methyltransferases"/>
    <property type="match status" value="1"/>
</dbReference>